<reference evidence="6" key="1">
    <citation type="submission" date="2020-11" db="EMBL/GenBank/DDBJ databases">
        <title>Chlorella ohadii genome sequencing and assembly.</title>
        <authorList>
            <person name="Murik O."/>
            <person name="Treves H."/>
            <person name="Kedem I."/>
            <person name="Shotland Y."/>
            <person name="Kaplan A."/>
        </authorList>
    </citation>
    <scope>NUCLEOTIDE SEQUENCE</scope>
    <source>
        <strain evidence="6">1</strain>
    </source>
</reference>
<proteinExistence type="inferred from homology"/>
<keyword evidence="2 3" id="KW-0808">Transferase</keyword>
<comment type="caution">
    <text evidence="6">The sequence shown here is derived from an EMBL/GenBank/DDBJ whole genome shotgun (WGS) entry which is preliminary data.</text>
</comment>
<keyword evidence="7" id="KW-1185">Reference proteome</keyword>
<evidence type="ECO:0000259" key="5">
    <source>
        <dbReference type="Pfam" id="PF00685"/>
    </source>
</evidence>
<dbReference type="Pfam" id="PF00685">
    <property type="entry name" value="Sulfotransfer_1"/>
    <property type="match status" value="1"/>
</dbReference>
<dbReference type="InterPro" id="IPR027417">
    <property type="entry name" value="P-loop_NTPase"/>
</dbReference>
<evidence type="ECO:0000313" key="6">
    <source>
        <dbReference type="EMBL" id="KAI7840353.1"/>
    </source>
</evidence>
<accession>A0AAD5DPY8</accession>
<dbReference type="Proteomes" id="UP001205105">
    <property type="component" value="Unassembled WGS sequence"/>
</dbReference>
<dbReference type="InterPro" id="IPR000863">
    <property type="entry name" value="Sulfotransferase_dom"/>
</dbReference>
<dbReference type="EMBL" id="JADXDR010000082">
    <property type="protein sequence ID" value="KAI7840353.1"/>
    <property type="molecule type" value="Genomic_DNA"/>
</dbReference>
<dbReference type="PANTHER" id="PTHR11783">
    <property type="entry name" value="SULFOTRANSFERASE SULT"/>
    <property type="match status" value="1"/>
</dbReference>
<evidence type="ECO:0000256" key="2">
    <source>
        <dbReference type="ARBA" id="ARBA00022679"/>
    </source>
</evidence>
<gene>
    <name evidence="6" type="ORF">COHA_005899</name>
</gene>
<organism evidence="6 7">
    <name type="scientific">Chlorella ohadii</name>
    <dbReference type="NCBI Taxonomy" id="2649997"/>
    <lineage>
        <taxon>Eukaryota</taxon>
        <taxon>Viridiplantae</taxon>
        <taxon>Chlorophyta</taxon>
        <taxon>core chlorophytes</taxon>
        <taxon>Trebouxiophyceae</taxon>
        <taxon>Chlorellales</taxon>
        <taxon>Chlorellaceae</taxon>
        <taxon>Chlorella clade</taxon>
        <taxon>Chlorella</taxon>
    </lineage>
</organism>
<comment type="similarity">
    <text evidence="1 3">Belongs to the sulfotransferase 1 family.</text>
</comment>
<evidence type="ECO:0000313" key="7">
    <source>
        <dbReference type="Proteomes" id="UP001205105"/>
    </source>
</evidence>
<dbReference type="GO" id="GO:0008146">
    <property type="term" value="F:sulfotransferase activity"/>
    <property type="evidence" value="ECO:0007669"/>
    <property type="project" value="InterPro"/>
</dbReference>
<dbReference type="SUPFAM" id="SSF52540">
    <property type="entry name" value="P-loop containing nucleoside triphosphate hydrolases"/>
    <property type="match status" value="1"/>
</dbReference>
<evidence type="ECO:0000256" key="3">
    <source>
        <dbReference type="RuleBase" id="RU361155"/>
    </source>
</evidence>
<dbReference type="Gene3D" id="3.40.50.300">
    <property type="entry name" value="P-loop containing nucleotide triphosphate hydrolases"/>
    <property type="match status" value="1"/>
</dbReference>
<feature type="region of interest" description="Disordered" evidence="4">
    <location>
        <begin position="240"/>
        <end position="259"/>
    </location>
</feature>
<evidence type="ECO:0000256" key="1">
    <source>
        <dbReference type="ARBA" id="ARBA00005771"/>
    </source>
</evidence>
<feature type="domain" description="Sulfotransferase" evidence="5">
    <location>
        <begin position="55"/>
        <end position="223"/>
    </location>
</feature>
<protein>
    <recommendedName>
        <fullName evidence="3">Sulfotransferase</fullName>
        <ecNumber evidence="3">2.8.2.-</ecNumber>
    </recommendedName>
</protein>
<dbReference type="EC" id="2.8.2.-" evidence="3"/>
<sequence length="309" mass="34605">MVHALSFQESEEGRLKGYEMQPRSGDVFIASPPKCGTTWVCQLVQTLRSRGDMSFEEINLPWSPRVFKTHIWYPDCPKADGAKYIYVVRDPLEAAPSFFHFLCGWTFDEGEISLDEFVIEFFLKRGAPTSQMENASMLHNMASWYPHRADPSVLWLHYEDLHEDLPAVVRLIAQHLGIGADDAGKLFVLPDTCIRLFGTELQALAVQQGSIEFMRRFPEKYDEHMLKAALNVNMGRPADAGMQGTASGSKVREGRVGSNSQQLGEAARAAIHSKWQEVMAPVTGCTSYQEMRRSINRELGRPFSSGGGA</sequence>
<dbReference type="AlphaFoldDB" id="A0AAD5DPY8"/>
<name>A0AAD5DPY8_9CHLO</name>
<evidence type="ECO:0000256" key="4">
    <source>
        <dbReference type="SAM" id="MobiDB-lite"/>
    </source>
</evidence>